<dbReference type="GeneID" id="113168648"/>
<dbReference type="Ensembl" id="ENSATET00000021153.3">
    <property type="protein sequence ID" value="ENSATEP00000020795.2"/>
    <property type="gene ID" value="ENSATEG00000014488.3"/>
</dbReference>
<dbReference type="SUPFAM" id="SSF54060">
    <property type="entry name" value="His-Me finger endonucleases"/>
    <property type="match status" value="1"/>
</dbReference>
<keyword evidence="5" id="KW-1185">Reference proteome</keyword>
<dbReference type="GO" id="GO:0016787">
    <property type="term" value="F:hydrolase activity"/>
    <property type="evidence" value="ECO:0007669"/>
    <property type="project" value="InterPro"/>
</dbReference>
<evidence type="ECO:0000259" key="3">
    <source>
        <dbReference type="SMART" id="SM00892"/>
    </source>
</evidence>
<dbReference type="InterPro" id="IPR001604">
    <property type="entry name" value="Endo_G_ENPP1-like_dom"/>
</dbReference>
<dbReference type="OrthoDB" id="69221at2759"/>
<dbReference type="InterPro" id="IPR039015">
    <property type="entry name" value="ENDOD1"/>
</dbReference>
<dbReference type="InterPro" id="IPR044925">
    <property type="entry name" value="His-Me_finger_sf"/>
</dbReference>
<dbReference type="Proteomes" id="UP000265040">
    <property type="component" value="Chromosome 18"/>
</dbReference>
<dbReference type="Pfam" id="PF01223">
    <property type="entry name" value="Endonuclease_NS"/>
    <property type="match status" value="1"/>
</dbReference>
<dbReference type="Gene3D" id="3.40.570.10">
    <property type="entry name" value="Extracellular Endonuclease, subunit A"/>
    <property type="match status" value="1"/>
</dbReference>
<feature type="domain" description="ENPP1-3/EXOG-like endonuclease/phosphodiesterase" evidence="2">
    <location>
        <begin position="72"/>
        <end position="279"/>
    </location>
</feature>
<dbReference type="InterPro" id="IPR044929">
    <property type="entry name" value="DNA/RNA_non-sp_Endonuclease_sf"/>
</dbReference>
<evidence type="ECO:0000259" key="2">
    <source>
        <dbReference type="SMART" id="SM00477"/>
    </source>
</evidence>
<sequence length="326" mass="37054">MMTPLKMWCLRPLAVLLLLSITPTETKVVNEMSECAGFLLGETPPQVPCILENGQIIDENRYKIICQTYENKERFVTLYDTKNKIPVFSAYKYKGGEGEKADCFWKIEPQLENMTNDVNMEDCDTRTEYTNQASYNDYSGTYTKGHLFPFSYVVTRDDRMSTCTLTNAVPQVDSFNEGSWARMESCVKCILDKFCNDKKERYLVTGAEPSPNKNINDRVNVPSVLWSAFCCYSENLNNWIASAYWGENVPEEPKVKHVQTRTLQELHDKLSISNKKFEAFPKTQCPLKETVAFYPQIDKNCPCTVHVPGTEGEGRGRGVGGARGVE</sequence>
<dbReference type="GO" id="GO:0003676">
    <property type="term" value="F:nucleic acid binding"/>
    <property type="evidence" value="ECO:0007669"/>
    <property type="project" value="InterPro"/>
</dbReference>
<feature type="chain" id="PRO_5031437203" evidence="1">
    <location>
        <begin position="27"/>
        <end position="326"/>
    </location>
</feature>
<dbReference type="AlphaFoldDB" id="A0A3Q1IKB6"/>
<evidence type="ECO:0000313" key="5">
    <source>
        <dbReference type="Proteomes" id="UP000265040"/>
    </source>
</evidence>
<feature type="signal peptide" evidence="1">
    <location>
        <begin position="1"/>
        <end position="26"/>
    </location>
</feature>
<accession>A0A3Q1IKB6</accession>
<dbReference type="PANTHER" id="PTHR21472:SF15">
    <property type="entry name" value="ENDONUCLEASE DOMAIN-CONTAINING 1 PROTEIN-RELATED"/>
    <property type="match status" value="1"/>
</dbReference>
<evidence type="ECO:0000256" key="1">
    <source>
        <dbReference type="SAM" id="SignalP"/>
    </source>
</evidence>
<dbReference type="SMART" id="SM00892">
    <property type="entry name" value="Endonuclease_NS"/>
    <property type="match status" value="1"/>
</dbReference>
<keyword evidence="1" id="KW-0732">Signal</keyword>
<evidence type="ECO:0000313" key="4">
    <source>
        <dbReference type="Ensembl" id="ENSATEP00000020795.2"/>
    </source>
</evidence>
<dbReference type="RefSeq" id="XP_026225476.1">
    <property type="nucleotide sequence ID" value="XM_026369691.1"/>
</dbReference>
<proteinExistence type="predicted"/>
<dbReference type="InterPro" id="IPR020821">
    <property type="entry name" value="ENPP1-3/EXOG-like_nuc-like"/>
</dbReference>
<dbReference type="InParanoid" id="A0A3Q1IKB6"/>
<feature type="domain" description="DNA/RNA non-specific endonuclease/pyrophosphatase/phosphodiesterase" evidence="3">
    <location>
        <begin position="71"/>
        <end position="273"/>
    </location>
</feature>
<dbReference type="GeneTree" id="ENSGT01030000234592"/>
<name>A0A3Q1IKB6_ANATE</name>
<dbReference type="SMART" id="SM00477">
    <property type="entry name" value="NUC"/>
    <property type="match status" value="1"/>
</dbReference>
<dbReference type="GO" id="GO:0046872">
    <property type="term" value="F:metal ion binding"/>
    <property type="evidence" value="ECO:0007669"/>
    <property type="project" value="InterPro"/>
</dbReference>
<protein>
    <submittedName>
        <fullName evidence="4">Uncharacterized protein</fullName>
    </submittedName>
</protein>
<organism evidence="4 5">
    <name type="scientific">Anabas testudineus</name>
    <name type="common">Climbing perch</name>
    <name type="synonym">Anthias testudineus</name>
    <dbReference type="NCBI Taxonomy" id="64144"/>
    <lineage>
        <taxon>Eukaryota</taxon>
        <taxon>Metazoa</taxon>
        <taxon>Chordata</taxon>
        <taxon>Craniata</taxon>
        <taxon>Vertebrata</taxon>
        <taxon>Euteleostomi</taxon>
        <taxon>Actinopterygii</taxon>
        <taxon>Neopterygii</taxon>
        <taxon>Teleostei</taxon>
        <taxon>Neoteleostei</taxon>
        <taxon>Acanthomorphata</taxon>
        <taxon>Anabantaria</taxon>
        <taxon>Anabantiformes</taxon>
        <taxon>Anabantoidei</taxon>
        <taxon>Anabantidae</taxon>
        <taxon>Anabas</taxon>
    </lineage>
</organism>
<dbReference type="PANTHER" id="PTHR21472">
    <property type="entry name" value="ENDONUCLEASE DOMAIN-CONTAINING 1 PROTEIN ENDOD1"/>
    <property type="match status" value="1"/>
</dbReference>
<reference evidence="4" key="2">
    <citation type="submission" date="2025-08" db="UniProtKB">
        <authorList>
            <consortium name="Ensembl"/>
        </authorList>
    </citation>
    <scope>IDENTIFICATION</scope>
</reference>
<reference evidence="4" key="1">
    <citation type="submission" date="2021-04" db="EMBL/GenBank/DDBJ databases">
        <authorList>
            <consortium name="Wellcome Sanger Institute Data Sharing"/>
        </authorList>
    </citation>
    <scope>NUCLEOTIDE SEQUENCE [LARGE SCALE GENOMIC DNA]</scope>
</reference>
<reference evidence="4" key="3">
    <citation type="submission" date="2025-09" db="UniProtKB">
        <authorList>
            <consortium name="Ensembl"/>
        </authorList>
    </citation>
    <scope>IDENTIFICATION</scope>
</reference>